<reference evidence="3 4" key="1">
    <citation type="journal article" date="2015" name="Microbiome">
        <title>Genomic resolution of linkages in carbon, nitrogen, and sulfur cycling among widespread estuary sediment bacteria.</title>
        <authorList>
            <person name="Baker B.J."/>
            <person name="Lazar C.S."/>
            <person name="Teske A.P."/>
            <person name="Dick G.J."/>
        </authorList>
    </citation>
    <scope>NUCLEOTIDE SEQUENCE [LARGE SCALE GENOMIC DNA]</scope>
    <source>
        <strain evidence="3">SM23_60</strain>
    </source>
</reference>
<organism evidence="3 4">
    <name type="scientific">candidate division WOR_3 bacterium SM23_60</name>
    <dbReference type="NCBI Taxonomy" id="1703780"/>
    <lineage>
        <taxon>Bacteria</taxon>
        <taxon>Bacteria division WOR-3</taxon>
    </lineage>
</organism>
<evidence type="ECO:0000313" key="3">
    <source>
        <dbReference type="EMBL" id="KPK69584.1"/>
    </source>
</evidence>
<comment type="caution">
    <text evidence="3">The sequence shown here is derived from an EMBL/GenBank/DDBJ whole genome shotgun (WGS) entry which is preliminary data.</text>
</comment>
<proteinExistence type="predicted"/>
<dbReference type="InterPro" id="IPR008979">
    <property type="entry name" value="Galactose-bd-like_sf"/>
</dbReference>
<dbReference type="InterPro" id="IPR000383">
    <property type="entry name" value="Xaa-Pro-like_dom"/>
</dbReference>
<accession>A0A0S8GA39</accession>
<dbReference type="Pfam" id="PF02129">
    <property type="entry name" value="Peptidase_S15"/>
    <property type="match status" value="1"/>
</dbReference>
<dbReference type="EMBL" id="LJUO01000120">
    <property type="protein sequence ID" value="KPK69584.1"/>
    <property type="molecule type" value="Genomic_DNA"/>
</dbReference>
<protein>
    <recommendedName>
        <fullName evidence="2">Xaa-Pro dipeptidyl-peptidase C-terminal domain-containing protein</fullName>
    </recommendedName>
</protein>
<dbReference type="SUPFAM" id="SSF53474">
    <property type="entry name" value="alpha/beta-Hydrolases"/>
    <property type="match status" value="1"/>
</dbReference>
<dbReference type="SUPFAM" id="SSF49785">
    <property type="entry name" value="Galactose-binding domain-like"/>
    <property type="match status" value="1"/>
</dbReference>
<dbReference type="Gene3D" id="2.60.120.260">
    <property type="entry name" value="Galactose-binding domain-like"/>
    <property type="match status" value="1"/>
</dbReference>
<dbReference type="Gene3D" id="1.10.3020.10">
    <property type="entry name" value="alpha-amino acid ester hydrolase ( Helical cap domain)"/>
    <property type="match status" value="1"/>
</dbReference>
<evidence type="ECO:0000259" key="2">
    <source>
        <dbReference type="SMART" id="SM00939"/>
    </source>
</evidence>
<dbReference type="Pfam" id="PF08530">
    <property type="entry name" value="PepX_C"/>
    <property type="match status" value="1"/>
</dbReference>
<dbReference type="InterPro" id="IPR005674">
    <property type="entry name" value="CocE/Ser_esterase"/>
</dbReference>
<dbReference type="Proteomes" id="UP000051096">
    <property type="component" value="Unassembled WGS sequence"/>
</dbReference>
<gene>
    <name evidence="3" type="ORF">AMJ87_10250</name>
</gene>
<sequence>MIIISVCVLLTMVRAQPPRRIGARTSKFGQYEGYSEPVYDEWVRTSQYLEMSDGVKLAVDIIRPAREGKPVEQPLPAVWVYYRYHRAREKDGKTLSLVDRIPSLQILIKHGYVIVVVDARGTGASYGKDDKGPQSPADVRHVYEITEWLARQPWGDGNVGMFGHSYSANIQFRAAAASPPHLKAIFPSMASFDIYHIMYRGGVFADKIVQEISRALHQWDIESQTAPVDEDTDGVMLAAARDEHRQNADPYTFLKTYTYRNTDTNDLCFWIDNNLMTHIGEINDSRIPVYHWAGWYDFQVDDAFRWFTNLTVPQKLTVGPWSHGSHDWYELLSVERLRWFDYWLKGIDNGIMDEPPLYYVVIEDPDTYTWYSTTTWPLSESKNIPYYFHEGKSGSVQSVNDGTLSTTEPDGDRAYDTYLTDYSATSEDEDMTMNNTKGLTYTTLPLEKSITVIGHPVITLHVESTAEDGDFYVYLEEVDTNGTSRCLTDGILRASHRTLFEPSFDNLGLPYHRHFEQDVKYLPQGKLATLRFDLLPISKVFKAGNRIRVTITCADKSYTEENRMDPPPTVTIHRSQQYPSHIVLPVVQ</sequence>
<keyword evidence="1" id="KW-0378">Hydrolase</keyword>
<dbReference type="Gene3D" id="3.40.50.1820">
    <property type="entry name" value="alpha/beta hydrolase"/>
    <property type="match status" value="1"/>
</dbReference>
<dbReference type="InterPro" id="IPR029058">
    <property type="entry name" value="AB_hydrolase_fold"/>
</dbReference>
<evidence type="ECO:0000313" key="4">
    <source>
        <dbReference type="Proteomes" id="UP000051096"/>
    </source>
</evidence>
<dbReference type="SMART" id="SM00939">
    <property type="entry name" value="PepX_C"/>
    <property type="match status" value="1"/>
</dbReference>
<dbReference type="NCBIfam" id="TIGR00976">
    <property type="entry name" value="CocE_NonD"/>
    <property type="match status" value="1"/>
</dbReference>
<evidence type="ECO:0000256" key="1">
    <source>
        <dbReference type="ARBA" id="ARBA00022801"/>
    </source>
</evidence>
<dbReference type="GO" id="GO:0008239">
    <property type="term" value="F:dipeptidyl-peptidase activity"/>
    <property type="evidence" value="ECO:0007669"/>
    <property type="project" value="InterPro"/>
</dbReference>
<name>A0A0S8GA39_UNCW3</name>
<dbReference type="AlphaFoldDB" id="A0A0S8GA39"/>
<dbReference type="InterPro" id="IPR013736">
    <property type="entry name" value="Xaa-Pro_dipept_C"/>
</dbReference>
<feature type="domain" description="Xaa-Pro dipeptidyl-peptidase C-terminal" evidence="2">
    <location>
        <begin position="337"/>
        <end position="583"/>
    </location>
</feature>